<dbReference type="AlphaFoldDB" id="A0A9W6L0I9"/>
<dbReference type="EMBL" id="BSFQ01000007">
    <property type="protein sequence ID" value="GLL11018.1"/>
    <property type="molecule type" value="Genomic_DNA"/>
</dbReference>
<gene>
    <name evidence="3" type="ORF">GCM10017577_21590</name>
</gene>
<evidence type="ECO:0000313" key="3">
    <source>
        <dbReference type="EMBL" id="GLL11018.1"/>
    </source>
</evidence>
<feature type="compositionally biased region" description="Polar residues" evidence="1">
    <location>
        <begin position="166"/>
        <end position="175"/>
    </location>
</feature>
<dbReference type="Gene3D" id="2.30.110.10">
    <property type="entry name" value="Electron Transport, Fmn-binding Protein, Chain A"/>
    <property type="match status" value="1"/>
</dbReference>
<evidence type="ECO:0000313" key="4">
    <source>
        <dbReference type="Proteomes" id="UP001143463"/>
    </source>
</evidence>
<organism evidence="3 4">
    <name type="scientific">Pseudonocardia halophobica</name>
    <dbReference type="NCBI Taxonomy" id="29401"/>
    <lineage>
        <taxon>Bacteria</taxon>
        <taxon>Bacillati</taxon>
        <taxon>Actinomycetota</taxon>
        <taxon>Actinomycetes</taxon>
        <taxon>Pseudonocardiales</taxon>
        <taxon>Pseudonocardiaceae</taxon>
        <taxon>Pseudonocardia</taxon>
    </lineage>
</organism>
<dbReference type="InterPro" id="IPR011576">
    <property type="entry name" value="Pyridox_Oxase_N"/>
</dbReference>
<comment type="caution">
    <text evidence="3">The sequence shown here is derived from an EMBL/GenBank/DDBJ whole genome shotgun (WGS) entry which is preliminary data.</text>
</comment>
<reference evidence="3" key="2">
    <citation type="submission" date="2023-01" db="EMBL/GenBank/DDBJ databases">
        <authorList>
            <person name="Sun Q."/>
            <person name="Evtushenko L."/>
        </authorList>
    </citation>
    <scope>NUCLEOTIDE SEQUENCE</scope>
    <source>
        <strain evidence="3">VKM Ac-1069</strain>
    </source>
</reference>
<dbReference type="Proteomes" id="UP001143463">
    <property type="component" value="Unassembled WGS sequence"/>
</dbReference>
<proteinExistence type="predicted"/>
<evidence type="ECO:0000256" key="1">
    <source>
        <dbReference type="SAM" id="MobiDB-lite"/>
    </source>
</evidence>
<keyword evidence="4" id="KW-1185">Reference proteome</keyword>
<protein>
    <recommendedName>
        <fullName evidence="2">Pyridoxamine 5'-phosphate oxidase N-terminal domain-containing protein</fullName>
    </recommendedName>
</protein>
<dbReference type="InterPro" id="IPR012349">
    <property type="entry name" value="Split_barrel_FMN-bd"/>
</dbReference>
<feature type="region of interest" description="Disordered" evidence="1">
    <location>
        <begin position="144"/>
        <end position="175"/>
    </location>
</feature>
<reference evidence="3" key="1">
    <citation type="journal article" date="2014" name="Int. J. Syst. Evol. Microbiol.">
        <title>Complete genome sequence of Corynebacterium casei LMG S-19264T (=DSM 44701T), isolated from a smear-ripened cheese.</title>
        <authorList>
            <consortium name="US DOE Joint Genome Institute (JGI-PGF)"/>
            <person name="Walter F."/>
            <person name="Albersmeier A."/>
            <person name="Kalinowski J."/>
            <person name="Ruckert C."/>
        </authorList>
    </citation>
    <scope>NUCLEOTIDE SEQUENCE</scope>
    <source>
        <strain evidence="3">VKM Ac-1069</strain>
    </source>
</reference>
<dbReference type="Pfam" id="PF01243">
    <property type="entry name" value="PNPOx_N"/>
    <property type="match status" value="1"/>
</dbReference>
<evidence type="ECO:0000259" key="2">
    <source>
        <dbReference type="Pfam" id="PF01243"/>
    </source>
</evidence>
<dbReference type="RefSeq" id="WP_051736520.1">
    <property type="nucleotide sequence ID" value="NZ_BAAAUZ010000030.1"/>
</dbReference>
<feature type="domain" description="Pyridoxamine 5'-phosphate oxidase N-terminal" evidence="2">
    <location>
        <begin position="37"/>
        <end position="136"/>
    </location>
</feature>
<dbReference type="SUPFAM" id="SSF50475">
    <property type="entry name" value="FMN-binding split barrel"/>
    <property type="match status" value="1"/>
</dbReference>
<accession>A0A9W6L0I9</accession>
<name>A0A9W6L0I9_9PSEU</name>
<sequence length="175" mass="19467">MTRVGDRDLEGMDQARLAAADRAELVEAARECTFLFTDEEGWPAGVTMSHLFHDGVFWLTAVTGRAHAAAAERDPRVGLVISNLGTDLPGRRMVRIRGRATVHRDRATLDAVLPLLARRLQPRDPDRMLRLLDSPRRVLIRVEPVSYPQTHDSRKIAGDGRGGPAQTRSTEAQRD</sequence>